<dbReference type="PANTHER" id="PTHR43108:SF8">
    <property type="entry name" value="SD21168P"/>
    <property type="match status" value="1"/>
</dbReference>
<keyword evidence="4" id="KW-0325">Glycoprotein</keyword>
<dbReference type="InterPro" id="IPR017850">
    <property type="entry name" value="Alkaline_phosphatase_core_sf"/>
</dbReference>
<accession>A0A813LXK9</accession>
<sequence>MPKAKKLLQDLGTHAENWHIHTPICSPSRAELLTGRYFHNVKQVGQAYMHVNYSKVNENSFVRLLKETAGYTTGMFGKYLNVMPESLPGFDVWLANDGGSYISPSFQVKNIAGLPDGHVQFTSDASNYSTAIIGNASLAWIKEVAGKGQPFFAYIAPKAAHEPFNPAPWYRDHWDPSWPSQEPRPQNWNCSAESRQNHHGNIASQPMITEEAAEIVTGVFKNRWRTLMSVDDLIADVFSALETQGVLDNTYIFFSSDHGFQLGQFNILMDKRHTYEWDTKIHLVARGPGIEAGSSFAAPSTQVDIAPTILGLAGLEAPETMDGKSVVPFLLSSRSEVLASLLPSTRQHLQGLGDLTDYAAKWRQEVFIEYYYNDYNSKCVTHKECGSQRNDYPNSDSNCVDLASNSKCWCNHNTAQEPDCYPTETSANNFAALRTFTVEGANHLLYAEFQPGDQAESNIDFKKADFTELFDVQNDPWEMNNLANDPAFVPVRTKLHKKLHAWLACSGSSCA</sequence>
<protein>
    <recommendedName>
        <fullName evidence="5">Sulfatase N-terminal domain-containing protein</fullName>
    </recommendedName>
</protein>
<evidence type="ECO:0000256" key="3">
    <source>
        <dbReference type="ARBA" id="ARBA00022801"/>
    </source>
</evidence>
<evidence type="ECO:0000256" key="4">
    <source>
        <dbReference type="ARBA" id="ARBA00023180"/>
    </source>
</evidence>
<keyword evidence="3" id="KW-0378">Hydrolase</keyword>
<dbReference type="InterPro" id="IPR000917">
    <property type="entry name" value="Sulfatase_N"/>
</dbReference>
<dbReference type="EMBL" id="CAJNNW010016502">
    <property type="protein sequence ID" value="CAE8659253.1"/>
    <property type="molecule type" value="Genomic_DNA"/>
</dbReference>
<feature type="domain" description="Sulfatase N-terminal" evidence="5">
    <location>
        <begin position="2"/>
        <end position="314"/>
    </location>
</feature>
<dbReference type="EMBL" id="CAJNNW010036807">
    <property type="protein sequence ID" value="CAE8737736.1"/>
    <property type="molecule type" value="Genomic_DNA"/>
</dbReference>
<keyword evidence="2" id="KW-0732">Signal</keyword>
<evidence type="ECO:0000259" key="5">
    <source>
        <dbReference type="Pfam" id="PF00884"/>
    </source>
</evidence>
<dbReference type="InterPro" id="IPR024607">
    <property type="entry name" value="Sulfatase_CS"/>
</dbReference>
<evidence type="ECO:0000256" key="1">
    <source>
        <dbReference type="ARBA" id="ARBA00008779"/>
    </source>
</evidence>
<reference evidence="7" key="1">
    <citation type="submission" date="2021-02" db="EMBL/GenBank/DDBJ databases">
        <authorList>
            <person name="Dougan E. K."/>
            <person name="Rhodes N."/>
            <person name="Thang M."/>
            <person name="Chan C."/>
        </authorList>
    </citation>
    <scope>NUCLEOTIDE SEQUENCE</scope>
</reference>
<dbReference type="GO" id="GO:0005539">
    <property type="term" value="F:glycosaminoglycan binding"/>
    <property type="evidence" value="ECO:0007669"/>
    <property type="project" value="TreeGrafter"/>
</dbReference>
<evidence type="ECO:0000256" key="2">
    <source>
        <dbReference type="ARBA" id="ARBA00022729"/>
    </source>
</evidence>
<dbReference type="AlphaFoldDB" id="A0A813LXK9"/>
<comment type="similarity">
    <text evidence="1">Belongs to the sulfatase family.</text>
</comment>
<dbReference type="PROSITE" id="PS00523">
    <property type="entry name" value="SULFATASE_1"/>
    <property type="match status" value="1"/>
</dbReference>
<proteinExistence type="inferred from homology"/>
<evidence type="ECO:0000313" key="7">
    <source>
        <dbReference type="EMBL" id="CAE8737736.1"/>
    </source>
</evidence>
<name>A0A813LXK9_POLGL</name>
<dbReference type="SUPFAM" id="SSF53649">
    <property type="entry name" value="Alkaline phosphatase-like"/>
    <property type="match status" value="1"/>
</dbReference>
<dbReference type="GO" id="GO:0008449">
    <property type="term" value="F:N-acetylglucosamine-6-sulfatase activity"/>
    <property type="evidence" value="ECO:0007669"/>
    <property type="project" value="TreeGrafter"/>
</dbReference>
<gene>
    <name evidence="6" type="ORF">PGLA2088_LOCUS13706</name>
    <name evidence="7" type="ORF">PGLA2088_LOCUS48889</name>
</gene>
<dbReference type="Gene3D" id="3.40.720.10">
    <property type="entry name" value="Alkaline Phosphatase, subunit A"/>
    <property type="match status" value="2"/>
</dbReference>
<dbReference type="Proteomes" id="UP000626109">
    <property type="component" value="Unassembled WGS sequence"/>
</dbReference>
<evidence type="ECO:0000313" key="8">
    <source>
        <dbReference type="Proteomes" id="UP000626109"/>
    </source>
</evidence>
<dbReference type="PANTHER" id="PTHR43108">
    <property type="entry name" value="N-ACETYLGLUCOSAMINE-6-SULFATASE FAMILY MEMBER"/>
    <property type="match status" value="1"/>
</dbReference>
<comment type="caution">
    <text evidence="7">The sequence shown here is derived from an EMBL/GenBank/DDBJ whole genome shotgun (WGS) entry which is preliminary data.</text>
</comment>
<evidence type="ECO:0000313" key="6">
    <source>
        <dbReference type="EMBL" id="CAE8659253.1"/>
    </source>
</evidence>
<dbReference type="Pfam" id="PF00884">
    <property type="entry name" value="Sulfatase"/>
    <property type="match status" value="1"/>
</dbReference>
<organism evidence="7 8">
    <name type="scientific">Polarella glacialis</name>
    <name type="common">Dinoflagellate</name>
    <dbReference type="NCBI Taxonomy" id="89957"/>
    <lineage>
        <taxon>Eukaryota</taxon>
        <taxon>Sar</taxon>
        <taxon>Alveolata</taxon>
        <taxon>Dinophyceae</taxon>
        <taxon>Suessiales</taxon>
        <taxon>Suessiaceae</taxon>
        <taxon>Polarella</taxon>
    </lineage>
</organism>